<gene>
    <name evidence="2" type="ORF">URODEC1_LOCUS11534</name>
</gene>
<dbReference type="InterPro" id="IPR001810">
    <property type="entry name" value="F-box_dom"/>
</dbReference>
<dbReference type="PANTHER" id="PTHR31264">
    <property type="entry name" value="OS07G0554500 PROTEIN-RELATED"/>
    <property type="match status" value="1"/>
</dbReference>
<dbReference type="SUPFAM" id="SSF81383">
    <property type="entry name" value="F-box domain"/>
    <property type="match status" value="1"/>
</dbReference>
<dbReference type="SMART" id="SM00256">
    <property type="entry name" value="FBOX"/>
    <property type="match status" value="1"/>
</dbReference>
<dbReference type="Gene3D" id="1.20.1280.50">
    <property type="match status" value="1"/>
</dbReference>
<dbReference type="Proteomes" id="UP001497457">
    <property type="component" value="Chromosome 12b"/>
</dbReference>
<organism evidence="2 3">
    <name type="scientific">Urochloa decumbens</name>
    <dbReference type="NCBI Taxonomy" id="240449"/>
    <lineage>
        <taxon>Eukaryota</taxon>
        <taxon>Viridiplantae</taxon>
        <taxon>Streptophyta</taxon>
        <taxon>Embryophyta</taxon>
        <taxon>Tracheophyta</taxon>
        <taxon>Spermatophyta</taxon>
        <taxon>Magnoliopsida</taxon>
        <taxon>Liliopsida</taxon>
        <taxon>Poales</taxon>
        <taxon>Poaceae</taxon>
        <taxon>PACMAD clade</taxon>
        <taxon>Panicoideae</taxon>
        <taxon>Panicodae</taxon>
        <taxon>Paniceae</taxon>
        <taxon>Melinidinae</taxon>
        <taxon>Urochloa</taxon>
    </lineage>
</organism>
<name>A0ABC8WA42_9POAL</name>
<evidence type="ECO:0000313" key="2">
    <source>
        <dbReference type="EMBL" id="CAL4905187.1"/>
    </source>
</evidence>
<dbReference type="PROSITE" id="PS50181">
    <property type="entry name" value="FBOX"/>
    <property type="match status" value="1"/>
</dbReference>
<dbReference type="PANTHER" id="PTHR31264:SF7">
    <property type="entry name" value="F-BOX DOMAIN CONTAINING PROTEIN, EXPRESSED"/>
    <property type="match status" value="1"/>
</dbReference>
<dbReference type="EMBL" id="OZ075122">
    <property type="protein sequence ID" value="CAL4905187.1"/>
    <property type="molecule type" value="Genomic_DNA"/>
</dbReference>
<dbReference type="AlphaFoldDB" id="A0ABC8WA42"/>
<dbReference type="CDD" id="cd09917">
    <property type="entry name" value="F-box_SF"/>
    <property type="match status" value="1"/>
</dbReference>
<keyword evidence="3" id="KW-1185">Reference proteome</keyword>
<dbReference type="Pfam" id="PF12937">
    <property type="entry name" value="F-box-like"/>
    <property type="match status" value="1"/>
</dbReference>
<evidence type="ECO:0000313" key="3">
    <source>
        <dbReference type="Proteomes" id="UP001497457"/>
    </source>
</evidence>
<dbReference type="InterPro" id="IPR036047">
    <property type="entry name" value="F-box-like_dom_sf"/>
</dbReference>
<accession>A0ABC8WA42</accession>
<protein>
    <recommendedName>
        <fullName evidence="1">F-box domain-containing protein</fullName>
    </recommendedName>
</protein>
<proteinExistence type="predicted"/>
<evidence type="ECO:0000259" key="1">
    <source>
        <dbReference type="PROSITE" id="PS50181"/>
    </source>
</evidence>
<sequence>MKSYGNLISPSPASSHRVMMASPPAHSIAGAPAAQPDLPDEIVEEIFVRLDAAEDLARASAACTTFRRIVSARRFLRRYRSLHAPPLLGVIAADLGKFYPAEPPHRSAPAGRAVARAADFTFSFLPKPNLWRTRDVRDGRVILSASASSASLEGLVLVVCDPLHRRYVEIPPIPGDLVACVRHLDSLEMEFEPFLAPPNEEENESSSFRVICNVMSAKEVVTFIFSSATKQWRHVTGIILTHGGVDATASPRLFVRHYAHNCFYWMHPYNKNLLALDMGEMKFSFIGLPPKIIRLGPPLHVLKYAIVELGESRLGFLTLGHSYYGLGLELYLRDSGADAQEWRHSKTIPMPNYNGCHIVAATEGYVLILQAVSSLYFTGPQYFTLELKTMQIERMCSMYSRSLHHKLYANFPPPLSPPSI</sequence>
<reference evidence="2" key="1">
    <citation type="submission" date="2024-10" db="EMBL/GenBank/DDBJ databases">
        <authorList>
            <person name="Ryan C."/>
        </authorList>
    </citation>
    <scope>NUCLEOTIDE SEQUENCE [LARGE SCALE GENOMIC DNA]</scope>
</reference>
<feature type="domain" description="F-box" evidence="1">
    <location>
        <begin position="32"/>
        <end position="79"/>
    </location>
</feature>